<reference evidence="2" key="1">
    <citation type="journal article" date="2019" name="MBio">
        <title>Virus Genomes from Deep Sea Sediments Expand the Ocean Megavirome and Support Independent Origins of Viral Gigantism.</title>
        <authorList>
            <person name="Backstrom D."/>
            <person name="Yutin N."/>
            <person name="Jorgensen S.L."/>
            <person name="Dharamshi J."/>
            <person name="Homa F."/>
            <person name="Zaremba-Niedwiedzka K."/>
            <person name="Spang A."/>
            <person name="Wolf Y.I."/>
            <person name="Koonin E.V."/>
            <person name="Ettema T.J."/>
        </authorList>
    </citation>
    <scope>NUCLEOTIDE SEQUENCE</scope>
</reference>
<dbReference type="Gene3D" id="2.70.9.20">
    <property type="entry name" value="Major capsid protein Vp54"/>
    <property type="match status" value="1"/>
</dbReference>
<dbReference type="SUPFAM" id="SSF49749">
    <property type="entry name" value="Group II dsDNA viruses VP"/>
    <property type="match status" value="2"/>
</dbReference>
<sequence length="493" mass="57827">MTSVAKMELNSITEFQKELHESRKNKEGVLEKIASIFYQEFEKVTWYTRILNKIPCSVVGDDNVYVFKANTTFHSLVYTYMVQHWPYIRVKPEHRGEYKICWPHNRPHNTLPNAHFEVDDVVMNTFDHVWLDTYFEHFMKPGFRDHHNMCVGNVPRDEEWGDVLYPSDTDLPQPWFYSRDPCLAFPLHYCARDTNVLHVYEVKNKIKDLLRMAKCVTDRTGKKRWVELKEVDFKMLDGVTLKSKLKKPELWAAYSYVTPNEIAWNTECQGEEDKVFYINDVVSCDQINTKTYGKTAEVDLCCTSPCKALFWSAENVDASKKRNYSNYTTDSNVYVGWDPIQHVGLKYSETQRIKEMATHHFTRMQSWYHFPSPPSTAGYSVHSLSHDCMSIDAEVGLVFSELKAKMFFKLQGRKFQGHKFQNPASQLYDFSAECDLESETSADEDEYLDTHTSTIEDASEPKYTSPNFRIHMRLLVLKKLTIEKKDKKYEFKI</sequence>
<dbReference type="EMBL" id="MK500566">
    <property type="protein sequence ID" value="QBK91899.1"/>
    <property type="molecule type" value="Genomic_DNA"/>
</dbReference>
<protein>
    <submittedName>
        <fullName evidence="2">Major capsid protein</fullName>
    </submittedName>
</protein>
<dbReference type="InterPro" id="IPR016112">
    <property type="entry name" value="VP_dsDNA_II"/>
</dbReference>
<gene>
    <name evidence="2" type="ORF">LCPAC304_02400</name>
</gene>
<organism evidence="2">
    <name type="scientific">Pithovirus LCPAC304</name>
    <dbReference type="NCBI Taxonomy" id="2506594"/>
    <lineage>
        <taxon>Viruses</taxon>
        <taxon>Pithoviruses</taxon>
    </lineage>
</organism>
<evidence type="ECO:0000313" key="2">
    <source>
        <dbReference type="EMBL" id="QBK91899.1"/>
    </source>
</evidence>
<dbReference type="GO" id="GO:0005198">
    <property type="term" value="F:structural molecule activity"/>
    <property type="evidence" value="ECO:0007669"/>
    <property type="project" value="InterPro"/>
</dbReference>
<evidence type="ECO:0000259" key="1">
    <source>
        <dbReference type="Pfam" id="PF04451"/>
    </source>
</evidence>
<dbReference type="InterPro" id="IPR007542">
    <property type="entry name" value="MCP_C"/>
</dbReference>
<accession>A0A481Z9X8</accession>
<dbReference type="InterPro" id="IPR038519">
    <property type="entry name" value="MCP_C_sf"/>
</dbReference>
<proteinExistence type="predicted"/>
<name>A0A481Z9X8_9VIRU</name>
<dbReference type="Pfam" id="PF04451">
    <property type="entry name" value="Capsid_NCLDV"/>
    <property type="match status" value="1"/>
</dbReference>
<feature type="domain" description="Major capsid protein C-terminal" evidence="1">
    <location>
        <begin position="286"/>
        <end position="403"/>
    </location>
</feature>